<sequence>MIAKHGENCVTEMKNGARSTFRSTSIKSFTIEPTPPNDEDISNFHQGHDSVGQERSDIFSEGENIHQKEIHHSRP</sequence>
<protein>
    <submittedName>
        <fullName evidence="2">Uncharacterized protein</fullName>
    </submittedName>
</protein>
<feature type="region of interest" description="Disordered" evidence="1">
    <location>
        <begin position="15"/>
        <end position="75"/>
    </location>
</feature>
<feature type="compositionally biased region" description="Polar residues" evidence="1">
    <location>
        <begin position="17"/>
        <end position="28"/>
    </location>
</feature>
<dbReference type="Proteomes" id="UP000285405">
    <property type="component" value="Unassembled WGS sequence"/>
</dbReference>
<comment type="caution">
    <text evidence="2">The sequence shown here is derived from an EMBL/GenBank/DDBJ whole genome shotgun (WGS) entry which is preliminary data.</text>
</comment>
<dbReference type="AlphaFoldDB" id="A0A420IVT9"/>
<name>A0A420IVT9_9PEZI</name>
<dbReference type="EMBL" id="MCBR01005397">
    <property type="protein sequence ID" value="RKF78633.1"/>
    <property type="molecule type" value="Genomic_DNA"/>
</dbReference>
<evidence type="ECO:0000256" key="1">
    <source>
        <dbReference type="SAM" id="MobiDB-lite"/>
    </source>
</evidence>
<feature type="compositionally biased region" description="Basic and acidic residues" evidence="1">
    <location>
        <begin position="46"/>
        <end position="75"/>
    </location>
</feature>
<organism evidence="2 3">
    <name type="scientific">Golovinomyces cichoracearum</name>
    <dbReference type="NCBI Taxonomy" id="62708"/>
    <lineage>
        <taxon>Eukaryota</taxon>
        <taxon>Fungi</taxon>
        <taxon>Dikarya</taxon>
        <taxon>Ascomycota</taxon>
        <taxon>Pezizomycotina</taxon>
        <taxon>Leotiomycetes</taxon>
        <taxon>Erysiphales</taxon>
        <taxon>Erysiphaceae</taxon>
        <taxon>Golovinomyces</taxon>
    </lineage>
</organism>
<gene>
    <name evidence="2" type="ORF">GcC1_053042</name>
</gene>
<proteinExistence type="predicted"/>
<reference evidence="2 3" key="1">
    <citation type="journal article" date="2018" name="BMC Genomics">
        <title>Comparative genome analyses reveal sequence features reflecting distinct modes of host-adaptation between dicot and monocot powdery mildew.</title>
        <authorList>
            <person name="Wu Y."/>
            <person name="Ma X."/>
            <person name="Pan Z."/>
            <person name="Kale S.D."/>
            <person name="Song Y."/>
            <person name="King H."/>
            <person name="Zhang Q."/>
            <person name="Presley C."/>
            <person name="Deng X."/>
            <person name="Wei C.I."/>
            <person name="Xiao S."/>
        </authorList>
    </citation>
    <scope>NUCLEOTIDE SEQUENCE [LARGE SCALE GENOMIC DNA]</scope>
    <source>
        <strain evidence="2">UCSC1</strain>
    </source>
</reference>
<accession>A0A420IVT9</accession>
<evidence type="ECO:0000313" key="3">
    <source>
        <dbReference type="Proteomes" id="UP000285405"/>
    </source>
</evidence>
<evidence type="ECO:0000313" key="2">
    <source>
        <dbReference type="EMBL" id="RKF78633.1"/>
    </source>
</evidence>